<keyword evidence="3" id="KW-0238">DNA-binding</keyword>
<proteinExistence type="inferred from homology"/>
<evidence type="ECO:0000259" key="5">
    <source>
        <dbReference type="PROSITE" id="PS50931"/>
    </source>
</evidence>
<dbReference type="CDD" id="cd08414">
    <property type="entry name" value="PBP2_LTTR_aromatics_like"/>
    <property type="match status" value="1"/>
</dbReference>
<dbReference type="InterPro" id="IPR005119">
    <property type="entry name" value="LysR_subst-bd"/>
</dbReference>
<dbReference type="PROSITE" id="PS50931">
    <property type="entry name" value="HTH_LYSR"/>
    <property type="match status" value="1"/>
</dbReference>
<gene>
    <name evidence="6" type="ORF">Chro_5297</name>
</gene>
<protein>
    <submittedName>
        <fullName evidence="6">Transcriptional regulator, LysR family</fullName>
    </submittedName>
</protein>
<dbReference type="GO" id="GO:0003677">
    <property type="term" value="F:DNA binding"/>
    <property type="evidence" value="ECO:0007669"/>
    <property type="project" value="UniProtKB-KW"/>
</dbReference>
<sequence length="305" mass="34044">MIELRHLHYFIAVAEELHFSRAAQRLHISQPPLSQQIRGLEDELGVKLFERTKRQVQLTEAGKVFLERSYGVLAQLDRAIAVTQRIGRGEIGRLAIGFVDSAMYTLLPEILRVFREQFPAVELQLHELTTQEQIQALHHKQVDIGIVRSAISELGLSVECFLPESLVLALPQTHPLSAQTQLSLSTLASESFILFPAKMGPVFYEQIINLCQQAGFRPQVAQEAVQMQTIVGLVAAGLGIAIVPASLQNFHRSGVIYRPLQEQIPKTGLYLAWRQHDSSPAVRAFLGLARKTTRGESNRDDTRGS</sequence>
<dbReference type="PATRIC" id="fig|251229.3.peg.6185"/>
<feature type="domain" description="HTH lysR-type" evidence="5">
    <location>
        <begin position="2"/>
        <end position="59"/>
    </location>
</feature>
<name>K9U8T6_CHRTP</name>
<reference evidence="6 7" key="1">
    <citation type="submission" date="2012-06" db="EMBL/GenBank/DDBJ databases">
        <title>Finished chromosome of genome of Chroococcidiopsis thermalis PCC 7203.</title>
        <authorList>
            <consortium name="US DOE Joint Genome Institute"/>
            <person name="Gugger M."/>
            <person name="Coursin T."/>
            <person name="Rippka R."/>
            <person name="Tandeau De Marsac N."/>
            <person name="Huntemann M."/>
            <person name="Wei C.-L."/>
            <person name="Han J."/>
            <person name="Detter J.C."/>
            <person name="Han C."/>
            <person name="Tapia R."/>
            <person name="Davenport K."/>
            <person name="Daligault H."/>
            <person name="Erkkila T."/>
            <person name="Gu W."/>
            <person name="Munk A.C.C."/>
            <person name="Teshima H."/>
            <person name="Xu Y."/>
            <person name="Chain P."/>
            <person name="Chen A."/>
            <person name="Krypides N."/>
            <person name="Mavromatis K."/>
            <person name="Markowitz V."/>
            <person name="Szeto E."/>
            <person name="Ivanova N."/>
            <person name="Mikhailova N."/>
            <person name="Ovchinnikova G."/>
            <person name="Pagani I."/>
            <person name="Pati A."/>
            <person name="Goodwin L."/>
            <person name="Peters L."/>
            <person name="Pitluck S."/>
            <person name="Woyke T."/>
            <person name="Kerfeld C."/>
        </authorList>
    </citation>
    <scope>NUCLEOTIDE SEQUENCE [LARGE SCALE GENOMIC DNA]</scope>
    <source>
        <strain evidence="6 7">PCC 7203</strain>
    </source>
</reference>
<organism evidence="6 7">
    <name type="scientific">Chroococcidiopsis thermalis (strain PCC 7203)</name>
    <dbReference type="NCBI Taxonomy" id="251229"/>
    <lineage>
        <taxon>Bacteria</taxon>
        <taxon>Bacillati</taxon>
        <taxon>Cyanobacteriota</taxon>
        <taxon>Cyanophyceae</taxon>
        <taxon>Chroococcidiopsidales</taxon>
        <taxon>Chroococcidiopsidaceae</taxon>
        <taxon>Chroococcidiopsis</taxon>
    </lineage>
</organism>
<dbReference type="eggNOG" id="COG0583">
    <property type="taxonomic scope" value="Bacteria"/>
</dbReference>
<dbReference type="Proteomes" id="UP000010384">
    <property type="component" value="Chromosome"/>
</dbReference>
<keyword evidence="2" id="KW-0805">Transcription regulation</keyword>
<keyword evidence="7" id="KW-1185">Reference proteome</keyword>
<dbReference type="InterPro" id="IPR036390">
    <property type="entry name" value="WH_DNA-bd_sf"/>
</dbReference>
<evidence type="ECO:0000256" key="3">
    <source>
        <dbReference type="ARBA" id="ARBA00023125"/>
    </source>
</evidence>
<dbReference type="SUPFAM" id="SSF53850">
    <property type="entry name" value="Periplasmic binding protein-like II"/>
    <property type="match status" value="1"/>
</dbReference>
<dbReference type="FunCoup" id="K9U8T6">
    <property type="interactions" value="61"/>
</dbReference>
<keyword evidence="4" id="KW-0804">Transcription</keyword>
<evidence type="ECO:0000313" key="7">
    <source>
        <dbReference type="Proteomes" id="UP000010384"/>
    </source>
</evidence>
<evidence type="ECO:0000256" key="1">
    <source>
        <dbReference type="ARBA" id="ARBA00009437"/>
    </source>
</evidence>
<dbReference type="FunFam" id="1.10.10.10:FF:000001">
    <property type="entry name" value="LysR family transcriptional regulator"/>
    <property type="match status" value="1"/>
</dbReference>
<dbReference type="Gene3D" id="1.10.10.10">
    <property type="entry name" value="Winged helix-like DNA-binding domain superfamily/Winged helix DNA-binding domain"/>
    <property type="match status" value="1"/>
</dbReference>
<dbReference type="PANTHER" id="PTHR30346:SF0">
    <property type="entry name" value="HCA OPERON TRANSCRIPTIONAL ACTIVATOR HCAR"/>
    <property type="match status" value="1"/>
</dbReference>
<comment type="similarity">
    <text evidence="1">Belongs to the LysR transcriptional regulatory family.</text>
</comment>
<dbReference type="KEGG" id="cthe:Chro_5297"/>
<dbReference type="Gene3D" id="3.40.190.10">
    <property type="entry name" value="Periplasmic binding protein-like II"/>
    <property type="match status" value="2"/>
</dbReference>
<dbReference type="PRINTS" id="PR00039">
    <property type="entry name" value="HTHLYSR"/>
</dbReference>
<accession>K9U8T6</accession>
<dbReference type="STRING" id="251229.Chro_5297"/>
<dbReference type="EMBL" id="CP003597">
    <property type="protein sequence ID" value="AFY90664.1"/>
    <property type="molecule type" value="Genomic_DNA"/>
</dbReference>
<dbReference type="InterPro" id="IPR000847">
    <property type="entry name" value="LysR_HTH_N"/>
</dbReference>
<dbReference type="InterPro" id="IPR036388">
    <property type="entry name" value="WH-like_DNA-bd_sf"/>
</dbReference>
<evidence type="ECO:0000256" key="4">
    <source>
        <dbReference type="ARBA" id="ARBA00023163"/>
    </source>
</evidence>
<evidence type="ECO:0000256" key="2">
    <source>
        <dbReference type="ARBA" id="ARBA00023015"/>
    </source>
</evidence>
<dbReference type="Pfam" id="PF03466">
    <property type="entry name" value="LysR_substrate"/>
    <property type="match status" value="1"/>
</dbReference>
<dbReference type="SUPFAM" id="SSF46785">
    <property type="entry name" value="Winged helix' DNA-binding domain"/>
    <property type="match status" value="1"/>
</dbReference>
<dbReference type="PANTHER" id="PTHR30346">
    <property type="entry name" value="TRANSCRIPTIONAL DUAL REGULATOR HCAR-RELATED"/>
    <property type="match status" value="1"/>
</dbReference>
<dbReference type="GO" id="GO:0003700">
    <property type="term" value="F:DNA-binding transcription factor activity"/>
    <property type="evidence" value="ECO:0007669"/>
    <property type="project" value="InterPro"/>
</dbReference>
<dbReference type="AlphaFoldDB" id="K9U8T6"/>
<dbReference type="Pfam" id="PF00126">
    <property type="entry name" value="HTH_1"/>
    <property type="match status" value="1"/>
</dbReference>
<evidence type="ECO:0000313" key="6">
    <source>
        <dbReference type="EMBL" id="AFY90664.1"/>
    </source>
</evidence>
<dbReference type="InParanoid" id="K9U8T6"/>
<dbReference type="GO" id="GO:0032993">
    <property type="term" value="C:protein-DNA complex"/>
    <property type="evidence" value="ECO:0007669"/>
    <property type="project" value="TreeGrafter"/>
</dbReference>
<dbReference type="HOGENOM" id="CLU_039613_6_4_3"/>